<evidence type="ECO:0000256" key="8">
    <source>
        <dbReference type="ARBA" id="ARBA00022989"/>
    </source>
</evidence>
<evidence type="ECO:0000313" key="11">
    <source>
        <dbReference type="EMBL" id="OFE12037.1"/>
    </source>
</evidence>
<evidence type="ECO:0000256" key="1">
    <source>
        <dbReference type="ARBA" id="ARBA00002254"/>
    </source>
</evidence>
<protein>
    <recommendedName>
        <fullName evidence="10">Flagellar protein FliL</fullName>
    </recommendedName>
</protein>
<dbReference type="GO" id="GO:0071978">
    <property type="term" value="P:bacterial-type flagellum-dependent swarming motility"/>
    <property type="evidence" value="ECO:0007669"/>
    <property type="project" value="TreeGrafter"/>
</dbReference>
<proteinExistence type="inferred from homology"/>
<keyword evidence="5 10" id="KW-0145">Chemotaxis</keyword>
<keyword evidence="10" id="KW-0997">Cell inner membrane</keyword>
<evidence type="ECO:0000256" key="10">
    <source>
        <dbReference type="RuleBase" id="RU364125"/>
    </source>
</evidence>
<evidence type="ECO:0000313" key="12">
    <source>
        <dbReference type="Proteomes" id="UP000175669"/>
    </source>
</evidence>
<dbReference type="Proteomes" id="UP000175669">
    <property type="component" value="Unassembled WGS sequence"/>
</dbReference>
<evidence type="ECO:0000256" key="6">
    <source>
        <dbReference type="ARBA" id="ARBA00022692"/>
    </source>
</evidence>
<keyword evidence="4" id="KW-1003">Cell membrane</keyword>
<dbReference type="GO" id="GO:0006935">
    <property type="term" value="P:chemotaxis"/>
    <property type="evidence" value="ECO:0007669"/>
    <property type="project" value="UniProtKB-KW"/>
</dbReference>
<feature type="transmembrane region" description="Helical" evidence="10">
    <location>
        <begin position="18"/>
        <end position="40"/>
    </location>
</feature>
<dbReference type="AlphaFoldDB" id="A0A1E8CIF7"/>
<keyword evidence="7 10" id="KW-0283">Flagellar rotation</keyword>
<keyword evidence="12" id="KW-1185">Reference proteome</keyword>
<dbReference type="OrthoDB" id="5616092at2"/>
<evidence type="ECO:0000256" key="3">
    <source>
        <dbReference type="ARBA" id="ARBA00008281"/>
    </source>
</evidence>
<evidence type="ECO:0000256" key="7">
    <source>
        <dbReference type="ARBA" id="ARBA00022779"/>
    </source>
</evidence>
<keyword evidence="8 10" id="KW-1133">Transmembrane helix</keyword>
<dbReference type="GO" id="GO:0009425">
    <property type="term" value="C:bacterial-type flagellum basal body"/>
    <property type="evidence" value="ECO:0007669"/>
    <property type="project" value="InterPro"/>
</dbReference>
<dbReference type="STRING" id="1524254.PHACT_01875"/>
<evidence type="ECO:0000256" key="2">
    <source>
        <dbReference type="ARBA" id="ARBA00004162"/>
    </source>
</evidence>
<comment type="subcellular location">
    <subcellularLocation>
        <location evidence="10">Cell inner membrane</location>
    </subcellularLocation>
    <subcellularLocation>
        <location evidence="2">Cell membrane</location>
        <topology evidence="2">Single-pass membrane protein</topology>
    </subcellularLocation>
</comment>
<dbReference type="PANTHER" id="PTHR35091:SF2">
    <property type="entry name" value="FLAGELLAR PROTEIN FLIL"/>
    <property type="match status" value="1"/>
</dbReference>
<name>A0A1E8CIF7_9GAMM</name>
<dbReference type="InterPro" id="IPR005503">
    <property type="entry name" value="FliL"/>
</dbReference>
<comment type="caution">
    <text evidence="11">The sequence shown here is derived from an EMBL/GenBank/DDBJ whole genome shotgun (WGS) entry which is preliminary data.</text>
</comment>
<dbReference type="RefSeq" id="WP_070115661.1">
    <property type="nucleotide sequence ID" value="NZ_MASR01000001.1"/>
</dbReference>
<comment type="function">
    <text evidence="1 10">Controls the rotational direction of flagella during chemotaxis.</text>
</comment>
<accession>A0A1E8CIF7</accession>
<keyword evidence="9 10" id="KW-0472">Membrane</keyword>
<dbReference type="PANTHER" id="PTHR35091">
    <property type="entry name" value="FLAGELLAR PROTEIN FLIL"/>
    <property type="match status" value="1"/>
</dbReference>
<comment type="similarity">
    <text evidence="3 10">Belongs to the FliL family.</text>
</comment>
<keyword evidence="6 10" id="KW-0812">Transmembrane</keyword>
<reference evidence="12" key="1">
    <citation type="submission" date="2016-07" db="EMBL/GenBank/DDBJ databases">
        <authorList>
            <person name="Florea S."/>
            <person name="Webb J.S."/>
            <person name="Jaromczyk J."/>
            <person name="Schardl C.L."/>
        </authorList>
    </citation>
    <scope>NUCLEOTIDE SEQUENCE [LARGE SCALE GENOMIC DNA]</scope>
    <source>
        <strain evidence="12">KCTC 42131</strain>
    </source>
</reference>
<organism evidence="11 12">
    <name type="scientific">Pseudohongiella acticola</name>
    <dbReference type="NCBI Taxonomy" id="1524254"/>
    <lineage>
        <taxon>Bacteria</taxon>
        <taxon>Pseudomonadati</taxon>
        <taxon>Pseudomonadota</taxon>
        <taxon>Gammaproteobacteria</taxon>
        <taxon>Pseudomonadales</taxon>
        <taxon>Pseudohongiellaceae</taxon>
        <taxon>Pseudohongiella</taxon>
    </lineage>
</organism>
<evidence type="ECO:0000256" key="9">
    <source>
        <dbReference type="ARBA" id="ARBA00023136"/>
    </source>
</evidence>
<evidence type="ECO:0000256" key="4">
    <source>
        <dbReference type="ARBA" id="ARBA00022475"/>
    </source>
</evidence>
<dbReference type="GO" id="GO:0005886">
    <property type="term" value="C:plasma membrane"/>
    <property type="evidence" value="ECO:0007669"/>
    <property type="project" value="UniProtKB-SubCell"/>
</dbReference>
<sequence length="166" mass="18350">MADDDEEAVPVANKSKKLLFIGIIAVVLLAAAGGGAWFFLFSGGEEVVVDPDAPPPVAPREPVQYMELSPAFIVNFPHQGRQRFMQATVTIMARDAEALQAVTQHMPVIRHNLINLLSAQLILVFEDPAGIERLRQMATDEVNQVLQREIGRDGIEQLLFTNFVMQ</sequence>
<evidence type="ECO:0000256" key="5">
    <source>
        <dbReference type="ARBA" id="ARBA00022500"/>
    </source>
</evidence>
<dbReference type="Pfam" id="PF03748">
    <property type="entry name" value="FliL"/>
    <property type="match status" value="1"/>
</dbReference>
<gene>
    <name evidence="11" type="ORF">PHACT_01875</name>
</gene>
<dbReference type="EMBL" id="MASR01000001">
    <property type="protein sequence ID" value="OFE12037.1"/>
    <property type="molecule type" value="Genomic_DNA"/>
</dbReference>